<comment type="caution">
    <text evidence="1">The sequence shown here is derived from an EMBL/GenBank/DDBJ whole genome shotgun (WGS) entry which is preliminary data.</text>
</comment>
<reference evidence="1 2" key="1">
    <citation type="submission" date="2021-08" db="EMBL/GenBank/DDBJ databases">
        <title>WGS of actinomycetes from Thailand.</title>
        <authorList>
            <person name="Thawai C."/>
        </authorList>
    </citation>
    <scope>NUCLEOTIDE SEQUENCE [LARGE SCALE GENOMIC DNA]</scope>
    <source>
        <strain evidence="1 2">PLK6-54</strain>
    </source>
</reference>
<dbReference type="SUPFAM" id="SSF46689">
    <property type="entry name" value="Homeodomain-like"/>
    <property type="match status" value="1"/>
</dbReference>
<organism evidence="1 2">
    <name type="scientific">Actinacidiphila acidipaludis</name>
    <dbReference type="NCBI Taxonomy" id="2873382"/>
    <lineage>
        <taxon>Bacteria</taxon>
        <taxon>Bacillati</taxon>
        <taxon>Actinomycetota</taxon>
        <taxon>Actinomycetes</taxon>
        <taxon>Kitasatosporales</taxon>
        <taxon>Streptomycetaceae</taxon>
        <taxon>Actinacidiphila</taxon>
    </lineage>
</organism>
<gene>
    <name evidence="1" type="ORF">K7862_26150</name>
</gene>
<keyword evidence="2" id="KW-1185">Reference proteome</keyword>
<proteinExistence type="predicted"/>
<accession>A0ABS7QD54</accession>
<sequence length="111" mass="11949">MERTTAVAVMLDKATRRLLERTTTSASGQVRQVLRARIVLVAADGLTNGQIAVACATSVNTVRKWRGRFALHGLPGLDDAHRPGRPKLYGPQARVQIVATATSVPPYTEAT</sequence>
<dbReference type="Proteomes" id="UP000778578">
    <property type="component" value="Unassembled WGS sequence"/>
</dbReference>
<dbReference type="EMBL" id="JAINZZ010000042">
    <property type="protein sequence ID" value="MBY8881094.1"/>
    <property type="molecule type" value="Genomic_DNA"/>
</dbReference>
<name>A0ABS7QD54_9ACTN</name>
<evidence type="ECO:0000313" key="2">
    <source>
        <dbReference type="Proteomes" id="UP000778578"/>
    </source>
</evidence>
<protein>
    <submittedName>
        <fullName evidence="1">Helix-turn-helix domain-containing protein</fullName>
    </submittedName>
</protein>
<dbReference type="InterPro" id="IPR009057">
    <property type="entry name" value="Homeodomain-like_sf"/>
</dbReference>
<dbReference type="Pfam" id="PF13565">
    <property type="entry name" value="HTH_32"/>
    <property type="match status" value="1"/>
</dbReference>
<dbReference type="RefSeq" id="WP_222966802.1">
    <property type="nucleotide sequence ID" value="NZ_JAINZZ010000042.1"/>
</dbReference>
<evidence type="ECO:0000313" key="1">
    <source>
        <dbReference type="EMBL" id="MBY8881094.1"/>
    </source>
</evidence>